<sequence length="492" mass="51648">MSLIVNSSAGNGTSAVSVNPSGAKTAQATTTQTAQGVPTFNQTLVQMLLSTLGGQATPAQATASNGQTTVAGTGTQPTIDQSSGDTTDPQTSTVLEDLVQGVNSLDNAIAADPSLIAVLQNWLQQMQAFLNQAQSADGSEASEGAEGNSQELPLIAQNADTLRFAVQDGVQQLLSQLQAQPAQVAQTLPQIAELLQSLQTVIAPATDLGKQVGKMAEDITAIPTSMDTGAKSGLLKDLLKLAGSQAQTQTQQEDNSTAAPILVSKTFKGQHTPAEGVKSVSSLLQTGEAAEEITGQDNGVKPADSSSIVTAGQLQIRDSGLVPAKPLSTAVPVEKFAKEMSGFVVSKLDIVKLQGMTEATISLFPEHLGQVDVKITMQNGHLVAQFATEHAFAKDSLEQQMNQLRSALQSQGIQVERLEVTQNTSLSSHMYHDGRQPGSGAGQGEQKKNGRQRNLSSEDAVAAADMTEEWNEWIREVRSKEEDYGSSFVAKA</sequence>
<proteinExistence type="predicted"/>
<dbReference type="Proteomes" id="UP000272464">
    <property type="component" value="Unassembled WGS sequence"/>
</dbReference>
<keyword evidence="3" id="KW-0969">Cilium</keyword>
<feature type="region of interest" description="Disordered" evidence="1">
    <location>
        <begin position="428"/>
        <end position="463"/>
    </location>
</feature>
<dbReference type="InterPro" id="IPR021136">
    <property type="entry name" value="Flagellar_hook_control-like_C"/>
</dbReference>
<dbReference type="RefSeq" id="WP_127199661.1">
    <property type="nucleotide sequence ID" value="NZ_RZNX01000005.1"/>
</dbReference>
<dbReference type="EMBL" id="RZNX01000005">
    <property type="protein sequence ID" value="RUT29714.1"/>
    <property type="molecule type" value="Genomic_DNA"/>
</dbReference>
<dbReference type="InterPro" id="IPR038610">
    <property type="entry name" value="FliK-like_C_sf"/>
</dbReference>
<feature type="domain" description="Flagellar hook-length control protein-like C-terminal" evidence="2">
    <location>
        <begin position="354"/>
        <end position="425"/>
    </location>
</feature>
<keyword evidence="3" id="KW-0966">Cell projection</keyword>
<reference evidence="3 4" key="1">
    <citation type="submission" date="2018-12" db="EMBL/GenBank/DDBJ databases">
        <authorList>
            <person name="Sun L."/>
            <person name="Chen Z."/>
        </authorList>
    </citation>
    <scope>NUCLEOTIDE SEQUENCE [LARGE SCALE GENOMIC DNA]</scope>
    <source>
        <strain evidence="3 4">3-5-3</strain>
    </source>
</reference>
<evidence type="ECO:0000256" key="1">
    <source>
        <dbReference type="SAM" id="MobiDB-lite"/>
    </source>
</evidence>
<organism evidence="3 4">
    <name type="scientific">Paenibacillus zeisoli</name>
    <dbReference type="NCBI Taxonomy" id="2496267"/>
    <lineage>
        <taxon>Bacteria</taxon>
        <taxon>Bacillati</taxon>
        <taxon>Bacillota</taxon>
        <taxon>Bacilli</taxon>
        <taxon>Bacillales</taxon>
        <taxon>Paenibacillaceae</taxon>
        <taxon>Paenibacillus</taxon>
    </lineage>
</organism>
<keyword evidence="3" id="KW-0282">Flagellum</keyword>
<feature type="region of interest" description="Disordered" evidence="1">
    <location>
        <begin position="58"/>
        <end position="90"/>
    </location>
</feature>
<dbReference type="AlphaFoldDB" id="A0A433X6K5"/>
<protein>
    <submittedName>
        <fullName evidence="3">Flagellar hook-length control protein FliK</fullName>
    </submittedName>
</protein>
<accession>A0A433X6K5</accession>
<evidence type="ECO:0000313" key="4">
    <source>
        <dbReference type="Proteomes" id="UP000272464"/>
    </source>
</evidence>
<dbReference type="OrthoDB" id="2380967at2"/>
<dbReference type="Pfam" id="PF02120">
    <property type="entry name" value="Flg_hook"/>
    <property type="match status" value="1"/>
</dbReference>
<evidence type="ECO:0000259" key="2">
    <source>
        <dbReference type="Pfam" id="PF02120"/>
    </source>
</evidence>
<keyword evidence="4" id="KW-1185">Reference proteome</keyword>
<dbReference type="CDD" id="cd17470">
    <property type="entry name" value="T3SS_Flik_C"/>
    <property type="match status" value="1"/>
</dbReference>
<name>A0A433X6K5_9BACL</name>
<dbReference type="Gene3D" id="3.30.750.140">
    <property type="match status" value="1"/>
</dbReference>
<feature type="region of interest" description="Disordered" evidence="1">
    <location>
        <begin position="1"/>
        <end position="20"/>
    </location>
</feature>
<comment type="caution">
    <text evidence="3">The sequence shown here is derived from an EMBL/GenBank/DDBJ whole genome shotgun (WGS) entry which is preliminary data.</text>
</comment>
<gene>
    <name evidence="3" type="ORF">EJP77_12885</name>
</gene>
<evidence type="ECO:0000313" key="3">
    <source>
        <dbReference type="EMBL" id="RUT29714.1"/>
    </source>
</evidence>